<dbReference type="Pfam" id="PF00620">
    <property type="entry name" value="RhoGAP"/>
    <property type="match status" value="1"/>
</dbReference>
<dbReference type="Proteomes" id="UP000314982">
    <property type="component" value="Unassembled WGS sequence"/>
</dbReference>
<proteinExistence type="predicted"/>
<reference evidence="7" key="3">
    <citation type="submission" date="2025-09" db="UniProtKB">
        <authorList>
            <consortium name="Ensembl"/>
        </authorList>
    </citation>
    <scope>IDENTIFICATION</scope>
</reference>
<evidence type="ECO:0000256" key="1">
    <source>
        <dbReference type="ARBA" id="ARBA00023054"/>
    </source>
</evidence>
<evidence type="ECO:0000256" key="4">
    <source>
        <dbReference type="SAM" id="MobiDB-lite"/>
    </source>
</evidence>
<dbReference type="InterPro" id="IPR001060">
    <property type="entry name" value="FCH_dom"/>
</dbReference>
<dbReference type="GeneTree" id="ENSGT00950000182824"/>
<accession>A0A4W5R0N5</accession>
<keyword evidence="1 2" id="KW-0175">Coiled coil</keyword>
<dbReference type="STRING" id="62062.ENSHHUP00000082137"/>
<organism evidence="7 8">
    <name type="scientific">Hucho hucho</name>
    <name type="common">huchen</name>
    <dbReference type="NCBI Taxonomy" id="62062"/>
    <lineage>
        <taxon>Eukaryota</taxon>
        <taxon>Metazoa</taxon>
        <taxon>Chordata</taxon>
        <taxon>Craniata</taxon>
        <taxon>Vertebrata</taxon>
        <taxon>Euteleostomi</taxon>
        <taxon>Actinopterygii</taxon>
        <taxon>Neopterygii</taxon>
        <taxon>Teleostei</taxon>
        <taxon>Protacanthopterygii</taxon>
        <taxon>Salmoniformes</taxon>
        <taxon>Salmonidae</taxon>
        <taxon>Salmoninae</taxon>
        <taxon>Hucho</taxon>
    </lineage>
</organism>
<evidence type="ECO:0000259" key="6">
    <source>
        <dbReference type="PROSITE" id="PS51741"/>
    </source>
</evidence>
<feature type="domain" description="F-BAR" evidence="6">
    <location>
        <begin position="21"/>
        <end position="280"/>
    </location>
</feature>
<reference evidence="8" key="1">
    <citation type="submission" date="2018-06" db="EMBL/GenBank/DDBJ databases">
        <title>Genome assembly of Danube salmon.</title>
        <authorList>
            <person name="Macqueen D.J."/>
            <person name="Gundappa M.K."/>
        </authorList>
    </citation>
    <scope>NUCLEOTIDE SEQUENCE [LARGE SCALE GENOMIC DNA]</scope>
</reference>
<dbReference type="SUPFAM" id="SSF103657">
    <property type="entry name" value="BAR/IMD domain-like"/>
    <property type="match status" value="1"/>
</dbReference>
<evidence type="ECO:0000313" key="8">
    <source>
        <dbReference type="Proteomes" id="UP000314982"/>
    </source>
</evidence>
<dbReference type="InterPro" id="IPR027267">
    <property type="entry name" value="AH/BAR_dom_sf"/>
</dbReference>
<dbReference type="InterPro" id="IPR008936">
    <property type="entry name" value="Rho_GTPase_activation_prot"/>
</dbReference>
<dbReference type="PANTHER" id="PTHR14166">
    <property type="entry name" value="SLIT-ROBO RHO GTPASE ACTIVATING PROTEIN"/>
    <property type="match status" value="1"/>
</dbReference>
<dbReference type="Ensembl" id="ENSHHUT00000084735.1">
    <property type="protein sequence ID" value="ENSHHUP00000082137.1"/>
    <property type="gene ID" value="ENSHHUG00000047710.1"/>
</dbReference>
<dbReference type="PROSITE" id="PS50238">
    <property type="entry name" value="RHOGAP"/>
    <property type="match status" value="1"/>
</dbReference>
<dbReference type="InterPro" id="IPR000198">
    <property type="entry name" value="RhoGAP_dom"/>
</dbReference>
<dbReference type="InterPro" id="IPR051627">
    <property type="entry name" value="SLIT-ROBO_RhoGAP"/>
</dbReference>
<feature type="compositionally biased region" description="Low complexity" evidence="4">
    <location>
        <begin position="370"/>
        <end position="387"/>
    </location>
</feature>
<evidence type="ECO:0000259" key="5">
    <source>
        <dbReference type="PROSITE" id="PS50238"/>
    </source>
</evidence>
<evidence type="ECO:0000313" key="7">
    <source>
        <dbReference type="Ensembl" id="ENSHHUP00000082137.1"/>
    </source>
</evidence>
<dbReference type="GO" id="GO:0007165">
    <property type="term" value="P:signal transduction"/>
    <property type="evidence" value="ECO:0007669"/>
    <property type="project" value="InterPro"/>
</dbReference>
<evidence type="ECO:0000256" key="3">
    <source>
        <dbReference type="SAM" id="Coils"/>
    </source>
</evidence>
<dbReference type="Gene3D" id="1.20.1270.60">
    <property type="entry name" value="Arfaptin homology (AH) domain/BAR domain"/>
    <property type="match status" value="1"/>
</dbReference>
<dbReference type="SMART" id="SM00055">
    <property type="entry name" value="FCH"/>
    <property type="match status" value="1"/>
</dbReference>
<protein>
    <submittedName>
        <fullName evidence="7">Rho GTPase activating protein 4a</fullName>
    </submittedName>
</protein>
<dbReference type="PROSITE" id="PS51741">
    <property type="entry name" value="F_BAR"/>
    <property type="match status" value="1"/>
</dbReference>
<sequence length="694" mass="78284">QRFHPKLTFIRSNKKDLKTAVEVRCQLVDQLKVLDLQLEQKSQQLQDLTDYLRRRSEMEGEYARSLDKLAERFTSKIKRKEPGSGQSVAQCWLVLLAQTRQESKDHSGVSDSCSTTLTQPLTHCLEITQRLAKRTKDVCSQLQDGLLKVTTELQTAWRTYYQYHSEYESAEGKLKEAEKQKQGASKKIEKRQCKVQEIQLKCTKARNDYLLNLSAANASMNKYYLQDLSSLMDCSDIGYHLSLSRVLRSYLSSRSRAQQNLSGGLQQLHTAVSGLDQIQDRDNLLQTHTNTFCLPLRFHYQPHEGDQVCEVSAEQEIRCEMETRFQQLQSKLTGFTQETEEAGKKLQAARSALLEGINSQVHLQFLSQSQGQGGSSESLASSSSRPSLARRRANLQETEALYCANVKEYLCKSSLVSKLQAKHDLLKVAVEKGTALTTSLLRVRSKSQPSVQYSHKLFTGDMLSFIQASGQEIPEVVESCIRFINLNGLHHEGIFRVPGSQGKVNSLRDAFERGEDPVADSRCDLDSVAGVLKLYFRTLENPLFPQDSTAQLLEYAQIDNETERAAQLKSVISSYPPPVTTVMRYLFAFLHHVSQYSDENMMQPYNLAVCFGPSLLRGAQDDDVVTLQPQINSLVKSIILQHESIFPSLAELQGPVYEKCMTLQQDDCEEGEGDSEHHSKEGKRGPAALVIFVF</sequence>
<feature type="domain" description="Rho-GAP" evidence="5">
    <location>
        <begin position="460"/>
        <end position="646"/>
    </location>
</feature>
<dbReference type="SUPFAM" id="SSF48350">
    <property type="entry name" value="GTPase activation domain, GAP"/>
    <property type="match status" value="1"/>
</dbReference>
<dbReference type="FunFam" id="1.10.555.10:FF:000026">
    <property type="entry name" value="Rho GTPase activating protein 4"/>
    <property type="match status" value="1"/>
</dbReference>
<dbReference type="Gene3D" id="1.10.555.10">
    <property type="entry name" value="Rho GTPase activation protein"/>
    <property type="match status" value="1"/>
</dbReference>
<feature type="region of interest" description="Disordered" evidence="4">
    <location>
        <begin position="370"/>
        <end position="390"/>
    </location>
</feature>
<reference evidence="7" key="2">
    <citation type="submission" date="2025-08" db="UniProtKB">
        <authorList>
            <consortium name="Ensembl"/>
        </authorList>
    </citation>
    <scope>IDENTIFICATION</scope>
</reference>
<dbReference type="AlphaFoldDB" id="A0A4W5R0N5"/>
<dbReference type="Pfam" id="PF00611">
    <property type="entry name" value="FCH"/>
    <property type="match status" value="1"/>
</dbReference>
<dbReference type="InterPro" id="IPR031160">
    <property type="entry name" value="F_BAR_dom"/>
</dbReference>
<evidence type="ECO:0000256" key="2">
    <source>
        <dbReference type="PROSITE-ProRule" id="PRU01077"/>
    </source>
</evidence>
<dbReference type="CDD" id="cd07656">
    <property type="entry name" value="F-BAR_srGAP"/>
    <property type="match status" value="1"/>
</dbReference>
<name>A0A4W5R0N5_9TELE</name>
<dbReference type="SMART" id="SM00324">
    <property type="entry name" value="RhoGAP"/>
    <property type="match status" value="1"/>
</dbReference>
<keyword evidence="8" id="KW-1185">Reference proteome</keyword>
<feature type="coiled-coil region" evidence="3">
    <location>
        <begin position="160"/>
        <end position="194"/>
    </location>
</feature>